<feature type="compositionally biased region" description="Basic and acidic residues" evidence="2">
    <location>
        <begin position="118"/>
        <end position="136"/>
    </location>
</feature>
<comment type="caution">
    <text evidence="4">The sequence shown here is derived from an EMBL/GenBank/DDBJ whole genome shotgun (WGS) entry which is preliminary data.</text>
</comment>
<dbReference type="PANTHER" id="PTHR21444:SF14">
    <property type="entry name" value="COILED-COIL DOMAIN-CONTAINING PROTEIN 180"/>
    <property type="match status" value="1"/>
</dbReference>
<evidence type="ECO:0000313" key="5">
    <source>
        <dbReference type="Proteomes" id="UP001209878"/>
    </source>
</evidence>
<dbReference type="Pfam" id="PF14644">
    <property type="entry name" value="DUF4456"/>
    <property type="match status" value="1"/>
</dbReference>
<evidence type="ECO:0000313" key="4">
    <source>
        <dbReference type="EMBL" id="KAK2189090.1"/>
    </source>
</evidence>
<feature type="region of interest" description="Disordered" evidence="2">
    <location>
        <begin position="104"/>
        <end position="163"/>
    </location>
</feature>
<feature type="region of interest" description="Disordered" evidence="2">
    <location>
        <begin position="406"/>
        <end position="428"/>
    </location>
</feature>
<feature type="region of interest" description="Disordered" evidence="2">
    <location>
        <begin position="450"/>
        <end position="471"/>
    </location>
</feature>
<evidence type="ECO:0000259" key="3">
    <source>
        <dbReference type="Pfam" id="PF14644"/>
    </source>
</evidence>
<feature type="domain" description="DUF4456" evidence="3">
    <location>
        <begin position="204"/>
        <end position="408"/>
    </location>
</feature>
<dbReference type="PANTHER" id="PTHR21444">
    <property type="entry name" value="COILED-COIL DOMAIN-CONTAINING PROTEIN 180"/>
    <property type="match status" value="1"/>
</dbReference>
<feature type="compositionally biased region" description="Low complexity" evidence="2">
    <location>
        <begin position="450"/>
        <end position="466"/>
    </location>
</feature>
<dbReference type="EMBL" id="JAODUO010000114">
    <property type="protein sequence ID" value="KAK2189090.1"/>
    <property type="molecule type" value="Genomic_DNA"/>
</dbReference>
<protein>
    <recommendedName>
        <fullName evidence="3">DUF4456 domain-containing protein</fullName>
    </recommendedName>
</protein>
<dbReference type="InterPro" id="IPR027914">
    <property type="entry name" value="DUF4456"/>
</dbReference>
<proteinExistence type="predicted"/>
<feature type="coiled-coil region" evidence="1">
    <location>
        <begin position="278"/>
        <end position="316"/>
    </location>
</feature>
<accession>A0AAD9P6N7</accession>
<sequence>MFHLFYRRSIYLNAIRNLPAADVQSSGVASVHGATGITRVGFPSEVSIQSVSKPGKLAMDDPSIGVIKTILKTQKEKLLHDSVPEVNPEQILISLGPHINVLAPLPGGPVGSGPLTSDTREKGTRSRGSHHSDARSHRSNKSGTGSVSDTRERRGHSAGVDMTRRSSKIDKKYFVFGEQPEEGEQLHLMGRITGVLRETLDGLLTASEMYYRQKKERPVTRPQALEETFEHCAETVVHKLQSYLVQADEYHNKCLQELREQLGQFERQLAMVPGLLIEDKVQESMREVEERRAQLNSEAREKQQQLEKLRVQHQDQLRPQLGHPQKEKDLLLLTESEETRRVEYLELVEQFYKQKQALVMEQASIFIEKLASTGENVLLNFDNFLTVDDVIKGRIPATRYPTSELLRRKHAGEPLEDDEDKNQLPRGKKIWHGVPKTELVVSPQSDSKLSLTSKLSKSSSKSSQGSKKLKKKEQLMTASVVSAKTTLGHTAAVDARDKAYQKYKEFFERCLAEVEAERQQVVVAEQRWTDSWQASVDKVKLLYAA</sequence>
<evidence type="ECO:0000256" key="2">
    <source>
        <dbReference type="SAM" id="MobiDB-lite"/>
    </source>
</evidence>
<keyword evidence="1" id="KW-0175">Coiled coil</keyword>
<evidence type="ECO:0000256" key="1">
    <source>
        <dbReference type="SAM" id="Coils"/>
    </source>
</evidence>
<dbReference type="Proteomes" id="UP001209878">
    <property type="component" value="Unassembled WGS sequence"/>
</dbReference>
<gene>
    <name evidence="4" type="ORF">NP493_115g06028</name>
</gene>
<dbReference type="AlphaFoldDB" id="A0AAD9P6N7"/>
<organism evidence="4 5">
    <name type="scientific">Ridgeia piscesae</name>
    <name type="common">Tubeworm</name>
    <dbReference type="NCBI Taxonomy" id="27915"/>
    <lineage>
        <taxon>Eukaryota</taxon>
        <taxon>Metazoa</taxon>
        <taxon>Spiralia</taxon>
        <taxon>Lophotrochozoa</taxon>
        <taxon>Annelida</taxon>
        <taxon>Polychaeta</taxon>
        <taxon>Sedentaria</taxon>
        <taxon>Canalipalpata</taxon>
        <taxon>Sabellida</taxon>
        <taxon>Siboglinidae</taxon>
        <taxon>Ridgeia</taxon>
    </lineage>
</organism>
<reference evidence="4" key="1">
    <citation type="journal article" date="2023" name="Mol. Biol. Evol.">
        <title>Third-Generation Sequencing Reveals the Adaptive Role of the Epigenome in Three Deep-Sea Polychaetes.</title>
        <authorList>
            <person name="Perez M."/>
            <person name="Aroh O."/>
            <person name="Sun Y."/>
            <person name="Lan Y."/>
            <person name="Juniper S.K."/>
            <person name="Young C.R."/>
            <person name="Angers B."/>
            <person name="Qian P.Y."/>
        </authorList>
    </citation>
    <scope>NUCLEOTIDE SEQUENCE</scope>
    <source>
        <strain evidence="4">R07B-5</strain>
    </source>
</reference>
<name>A0AAD9P6N7_RIDPI</name>
<keyword evidence="5" id="KW-1185">Reference proteome</keyword>